<evidence type="ECO:0000256" key="1">
    <source>
        <dbReference type="SAM" id="MobiDB-lite"/>
    </source>
</evidence>
<feature type="region of interest" description="Disordered" evidence="1">
    <location>
        <begin position="156"/>
        <end position="192"/>
    </location>
</feature>
<sequence>MRDITTTIEPSMLSWLGDADTPREILTILKKRYQRTPEAEKILAYKNYRDHLIRTKRSNTTDWIQTCETYLTKAVRLGCEEMSVTHQQVTLLTTLKTVYPDFAAPLARETTKEAVDNVAPENKLSGTTILHQFRAWLEAGYGEDHTTRGGAYATWQQKNEEQSSRTSPEAATTSISTSPPNKVRGTSRQTVPTCHIDGKKHWYVECWYLNPQILPVGRKLDPTKEAQATAYLNKNPWLVEKIKRHNETNNLSVQQPTQPTTSTGKAHHIRAITPSDSDTDWSDSVSTPEEPNGSCQHVADGEEVRNTVLVDTGASDSLSWDRSRFRHIQPVKKAFDTPNGPIQAVAKGSLIVTAFSPTDIASELAIPNAYLNPRASTTLISTIKLEEQDLWFSARKRCFEDGD</sequence>
<accession>A0AAD9Y6Y0</accession>
<feature type="region of interest" description="Disordered" evidence="1">
    <location>
        <begin position="247"/>
        <end position="297"/>
    </location>
</feature>
<gene>
    <name evidence="2" type="ORF">CKAH01_18847</name>
</gene>
<comment type="caution">
    <text evidence="2">The sequence shown here is derived from an EMBL/GenBank/DDBJ whole genome shotgun (WGS) entry which is preliminary data.</text>
</comment>
<feature type="compositionally biased region" description="Polar residues" evidence="1">
    <location>
        <begin position="164"/>
        <end position="192"/>
    </location>
</feature>
<reference evidence="2" key="1">
    <citation type="submission" date="2023-02" db="EMBL/GenBank/DDBJ databases">
        <title>Colletotrichum kahawae CIFC_Que2 genome sequencing and assembly.</title>
        <authorList>
            <person name="Baroncelli R."/>
        </authorList>
    </citation>
    <scope>NUCLEOTIDE SEQUENCE</scope>
    <source>
        <strain evidence="2">CIFC_Que2</strain>
    </source>
</reference>
<organism evidence="2 3">
    <name type="scientific">Colletotrichum kahawae</name>
    <name type="common">Coffee berry disease fungus</name>
    <dbReference type="NCBI Taxonomy" id="34407"/>
    <lineage>
        <taxon>Eukaryota</taxon>
        <taxon>Fungi</taxon>
        <taxon>Dikarya</taxon>
        <taxon>Ascomycota</taxon>
        <taxon>Pezizomycotina</taxon>
        <taxon>Sordariomycetes</taxon>
        <taxon>Hypocreomycetidae</taxon>
        <taxon>Glomerellales</taxon>
        <taxon>Glomerellaceae</taxon>
        <taxon>Colletotrichum</taxon>
        <taxon>Colletotrichum gloeosporioides species complex</taxon>
    </lineage>
</organism>
<evidence type="ECO:0000313" key="2">
    <source>
        <dbReference type="EMBL" id="KAK2737257.1"/>
    </source>
</evidence>
<evidence type="ECO:0000313" key="3">
    <source>
        <dbReference type="Proteomes" id="UP001281614"/>
    </source>
</evidence>
<dbReference type="EMBL" id="VYYT01000403">
    <property type="protein sequence ID" value="KAK2737257.1"/>
    <property type="molecule type" value="Genomic_DNA"/>
</dbReference>
<proteinExistence type="predicted"/>
<name>A0AAD9Y6Y0_COLKA</name>
<protein>
    <submittedName>
        <fullName evidence="2">Uncharacterized protein</fullName>
    </submittedName>
</protein>
<dbReference type="AlphaFoldDB" id="A0AAD9Y6Y0"/>
<dbReference type="Proteomes" id="UP001281614">
    <property type="component" value="Unassembled WGS sequence"/>
</dbReference>
<keyword evidence="3" id="KW-1185">Reference proteome</keyword>
<feature type="non-terminal residue" evidence="2">
    <location>
        <position position="403"/>
    </location>
</feature>